<comment type="caution">
    <text evidence="2">The sequence shown here is derived from an EMBL/GenBank/DDBJ whole genome shotgun (WGS) entry which is preliminary data.</text>
</comment>
<proteinExistence type="predicted"/>
<feature type="compositionally biased region" description="Polar residues" evidence="1">
    <location>
        <begin position="1"/>
        <end position="40"/>
    </location>
</feature>
<dbReference type="EMBL" id="VDEP01000451">
    <property type="protein sequence ID" value="KAA1077233.1"/>
    <property type="molecule type" value="Genomic_DNA"/>
</dbReference>
<name>A0A5B0MLQ9_PUCGR</name>
<reference evidence="2 3" key="1">
    <citation type="submission" date="2019-05" db="EMBL/GenBank/DDBJ databases">
        <title>Emergence of the Ug99 lineage of the wheat stem rust pathogen through somatic hybridization.</title>
        <authorList>
            <person name="Li F."/>
            <person name="Upadhyaya N.M."/>
            <person name="Sperschneider J."/>
            <person name="Matny O."/>
            <person name="Nguyen-Phuc H."/>
            <person name="Mago R."/>
            <person name="Raley C."/>
            <person name="Miller M.E."/>
            <person name="Silverstein K.A.T."/>
            <person name="Henningsen E."/>
            <person name="Hirsch C.D."/>
            <person name="Visser B."/>
            <person name="Pretorius Z.A."/>
            <person name="Steffenson B.J."/>
            <person name="Schwessinger B."/>
            <person name="Dodds P.N."/>
            <person name="Figueroa M."/>
        </authorList>
    </citation>
    <scope>NUCLEOTIDE SEQUENCE [LARGE SCALE GENOMIC DNA]</scope>
    <source>
        <strain evidence="2 3">Ug99</strain>
    </source>
</reference>
<dbReference type="AlphaFoldDB" id="A0A5B0MLQ9"/>
<feature type="region of interest" description="Disordered" evidence="1">
    <location>
        <begin position="1"/>
        <end position="60"/>
    </location>
</feature>
<organism evidence="2 3">
    <name type="scientific">Puccinia graminis f. sp. tritici</name>
    <dbReference type="NCBI Taxonomy" id="56615"/>
    <lineage>
        <taxon>Eukaryota</taxon>
        <taxon>Fungi</taxon>
        <taxon>Dikarya</taxon>
        <taxon>Basidiomycota</taxon>
        <taxon>Pucciniomycotina</taxon>
        <taxon>Pucciniomycetes</taxon>
        <taxon>Pucciniales</taxon>
        <taxon>Pucciniaceae</taxon>
        <taxon>Puccinia</taxon>
    </lineage>
</organism>
<dbReference type="Proteomes" id="UP000325313">
    <property type="component" value="Unassembled WGS sequence"/>
</dbReference>
<protein>
    <submittedName>
        <fullName evidence="2">Uncharacterized protein</fullName>
    </submittedName>
</protein>
<gene>
    <name evidence="2" type="ORF">PGTUg99_007163</name>
</gene>
<evidence type="ECO:0000313" key="3">
    <source>
        <dbReference type="Proteomes" id="UP000325313"/>
    </source>
</evidence>
<evidence type="ECO:0000313" key="2">
    <source>
        <dbReference type="EMBL" id="KAA1077233.1"/>
    </source>
</evidence>
<accession>A0A5B0MLQ9</accession>
<evidence type="ECO:0000256" key="1">
    <source>
        <dbReference type="SAM" id="MobiDB-lite"/>
    </source>
</evidence>
<sequence>MAKTFPQSNFESMNNTATNNSNEVGNLVPTQNHHPTPSQTNKDKEQMQQQSNEPDKSEDF</sequence>